<evidence type="ECO:0000256" key="3">
    <source>
        <dbReference type="PROSITE-ProRule" id="PRU00023"/>
    </source>
</evidence>
<accession>A0ABR3G8Z7</accession>
<name>A0ABR3G8Z7_9PEZI</name>
<evidence type="ECO:0000256" key="1">
    <source>
        <dbReference type="ARBA" id="ARBA00022737"/>
    </source>
</evidence>
<comment type="caution">
    <text evidence="4">The sequence shown here is derived from an EMBL/GenBank/DDBJ whole genome shotgun (WGS) entry which is preliminary data.</text>
</comment>
<dbReference type="PANTHER" id="PTHR24189">
    <property type="entry name" value="MYOTROPHIN"/>
    <property type="match status" value="1"/>
</dbReference>
<reference evidence="4 5" key="1">
    <citation type="submission" date="2024-02" db="EMBL/GenBank/DDBJ databases">
        <title>Discinaceae phylogenomics.</title>
        <authorList>
            <person name="Dirks A.C."/>
            <person name="James T.Y."/>
        </authorList>
    </citation>
    <scope>NUCLEOTIDE SEQUENCE [LARGE SCALE GENOMIC DNA]</scope>
    <source>
        <strain evidence="4 5">ACD0624</strain>
    </source>
</reference>
<gene>
    <name evidence="4" type="ORF">Q9L58_008682</name>
</gene>
<keyword evidence="5" id="KW-1185">Reference proteome</keyword>
<keyword evidence="1" id="KW-0677">Repeat</keyword>
<evidence type="ECO:0000256" key="2">
    <source>
        <dbReference type="ARBA" id="ARBA00023043"/>
    </source>
</evidence>
<dbReference type="SMART" id="SM00248">
    <property type="entry name" value="ANK"/>
    <property type="match status" value="4"/>
</dbReference>
<proteinExistence type="predicted"/>
<dbReference type="InterPro" id="IPR002110">
    <property type="entry name" value="Ankyrin_rpt"/>
</dbReference>
<feature type="repeat" description="ANK" evidence="3">
    <location>
        <begin position="35"/>
        <end position="67"/>
    </location>
</feature>
<dbReference type="PROSITE" id="PS50088">
    <property type="entry name" value="ANK_REPEAT"/>
    <property type="match status" value="1"/>
</dbReference>
<keyword evidence="2 3" id="KW-0040">ANK repeat</keyword>
<evidence type="ECO:0000313" key="5">
    <source>
        <dbReference type="Proteomes" id="UP001447188"/>
    </source>
</evidence>
<sequence length="320" mass="35060">MTFQFSDVYSLPSATGSQTRKQITRPPPHSLAISHDDLPIHRAAHNGDIATLRLLLEAKTPVDQQNSDGMTALMSILERPTSSLSLHFSTVEFLLNNSANPDPVGIVCSSCRDLEAYPSPIMYAVYYDLEKVVSSLIANKANVDARCCGYSVLGIALLRRDELIHDNNEVAAILVDQQRTSNSNIIQLLGSVGAHECLLGIPKILSTQTLVSCGCCPHLMHAAYHDASNTVARLATTEYIDQLYQGYSVLSIARQRQTEILSIHNAEINKANADIIQILRSRGAHEFFPSLSSIFSSGSTTNPETVRMSLYGNHVTHKLE</sequence>
<dbReference type="Gene3D" id="1.25.40.20">
    <property type="entry name" value="Ankyrin repeat-containing domain"/>
    <property type="match status" value="1"/>
</dbReference>
<dbReference type="Pfam" id="PF13637">
    <property type="entry name" value="Ank_4"/>
    <property type="match status" value="1"/>
</dbReference>
<dbReference type="Proteomes" id="UP001447188">
    <property type="component" value="Unassembled WGS sequence"/>
</dbReference>
<dbReference type="SUPFAM" id="SSF48403">
    <property type="entry name" value="Ankyrin repeat"/>
    <property type="match status" value="1"/>
</dbReference>
<organism evidence="4 5">
    <name type="scientific">Discina gigas</name>
    <dbReference type="NCBI Taxonomy" id="1032678"/>
    <lineage>
        <taxon>Eukaryota</taxon>
        <taxon>Fungi</taxon>
        <taxon>Dikarya</taxon>
        <taxon>Ascomycota</taxon>
        <taxon>Pezizomycotina</taxon>
        <taxon>Pezizomycetes</taxon>
        <taxon>Pezizales</taxon>
        <taxon>Discinaceae</taxon>
        <taxon>Discina</taxon>
    </lineage>
</organism>
<dbReference type="InterPro" id="IPR036770">
    <property type="entry name" value="Ankyrin_rpt-contain_sf"/>
</dbReference>
<evidence type="ECO:0000313" key="4">
    <source>
        <dbReference type="EMBL" id="KAL0632429.1"/>
    </source>
</evidence>
<dbReference type="EMBL" id="JBBBZM010000169">
    <property type="protein sequence ID" value="KAL0632429.1"/>
    <property type="molecule type" value="Genomic_DNA"/>
</dbReference>
<dbReference type="InterPro" id="IPR050745">
    <property type="entry name" value="Multifunctional_regulatory"/>
</dbReference>
<protein>
    <submittedName>
        <fullName evidence="4">Uncharacterized protein</fullName>
    </submittedName>
</protein>